<dbReference type="Pfam" id="PF00702">
    <property type="entry name" value="Hydrolase"/>
    <property type="match status" value="1"/>
</dbReference>
<dbReference type="PANTHER" id="PTHR47478">
    <property type="match status" value="1"/>
</dbReference>
<dbReference type="InterPro" id="IPR036412">
    <property type="entry name" value="HAD-like_sf"/>
</dbReference>
<sequence>MSEITTLLWDVDGTLLDFETSEEICMNQCLENYGISIDRQQFEWYKACNRSYWERFERKEIPKERVYIGRFEDFFAYLEIDGIDYRSFNDDYQKELGNSAVLQDYALELCQRLSAKYRQYVVTNGSSIAQNGKLRDSQLYGLMDGIFISEEMGTEKPSKEFFDLCAQKIPDYDPQATMIIGDSLTSDMAGGGNAGIRCCWYNPAGLPVPEGMKIDYVISSLRELETILLVEEGA</sequence>
<proteinExistence type="predicted"/>
<organism evidence="1 2">
    <name type="scientific">Anaerovorax odorimutans</name>
    <dbReference type="NCBI Taxonomy" id="109327"/>
    <lineage>
        <taxon>Bacteria</taxon>
        <taxon>Bacillati</taxon>
        <taxon>Bacillota</taxon>
        <taxon>Clostridia</taxon>
        <taxon>Peptostreptococcales</taxon>
        <taxon>Anaerovoracaceae</taxon>
        <taxon>Anaerovorax</taxon>
    </lineage>
</organism>
<keyword evidence="2" id="KW-1185">Reference proteome</keyword>
<dbReference type="InterPro" id="IPR023198">
    <property type="entry name" value="PGP-like_dom2"/>
</dbReference>
<name>A0ABT1RRF9_9FIRM</name>
<evidence type="ECO:0000313" key="1">
    <source>
        <dbReference type="EMBL" id="MCQ4637741.1"/>
    </source>
</evidence>
<accession>A0ABT1RRF9</accession>
<dbReference type="Gene3D" id="1.10.150.240">
    <property type="entry name" value="Putative phosphatase, domain 2"/>
    <property type="match status" value="1"/>
</dbReference>
<reference evidence="1 2" key="1">
    <citation type="submission" date="2022-06" db="EMBL/GenBank/DDBJ databases">
        <title>Isolation of gut microbiota from human fecal samples.</title>
        <authorList>
            <person name="Pamer E.G."/>
            <person name="Barat B."/>
            <person name="Waligurski E."/>
            <person name="Medina S."/>
            <person name="Paddock L."/>
            <person name="Mostad J."/>
        </authorList>
    </citation>
    <scope>NUCLEOTIDE SEQUENCE [LARGE SCALE GENOMIC DNA]</scope>
    <source>
        <strain evidence="1 2">SL.3.17</strain>
    </source>
</reference>
<dbReference type="Gene3D" id="3.40.50.1000">
    <property type="entry name" value="HAD superfamily/HAD-like"/>
    <property type="match status" value="1"/>
</dbReference>
<gene>
    <name evidence="1" type="ORF">NE619_13485</name>
</gene>
<dbReference type="Proteomes" id="UP001524502">
    <property type="component" value="Unassembled WGS sequence"/>
</dbReference>
<dbReference type="NCBIfam" id="TIGR01549">
    <property type="entry name" value="HAD-SF-IA-v1"/>
    <property type="match status" value="1"/>
</dbReference>
<dbReference type="SFLD" id="SFLDS00003">
    <property type="entry name" value="Haloacid_Dehalogenase"/>
    <property type="match status" value="1"/>
</dbReference>
<dbReference type="RefSeq" id="WP_256132924.1">
    <property type="nucleotide sequence ID" value="NZ_JANFXK010000016.1"/>
</dbReference>
<dbReference type="PANTHER" id="PTHR47478:SF1">
    <property type="entry name" value="PYRIMIDINE 5'-NUCLEOTIDASE YJJG"/>
    <property type="match status" value="1"/>
</dbReference>
<dbReference type="NCBIfam" id="TIGR02254">
    <property type="entry name" value="YjjG_YfnB"/>
    <property type="match status" value="1"/>
</dbReference>
<evidence type="ECO:0000313" key="2">
    <source>
        <dbReference type="Proteomes" id="UP001524502"/>
    </source>
</evidence>
<dbReference type="EMBL" id="JANFXK010000016">
    <property type="protein sequence ID" value="MCQ4637741.1"/>
    <property type="molecule type" value="Genomic_DNA"/>
</dbReference>
<dbReference type="SUPFAM" id="SSF56784">
    <property type="entry name" value="HAD-like"/>
    <property type="match status" value="1"/>
</dbReference>
<dbReference type="InterPro" id="IPR023214">
    <property type="entry name" value="HAD_sf"/>
</dbReference>
<dbReference type="SFLD" id="SFLDG01129">
    <property type="entry name" value="C1.5:_HAD__Beta-PGM__Phosphata"/>
    <property type="match status" value="1"/>
</dbReference>
<comment type="caution">
    <text evidence="1">The sequence shown here is derived from an EMBL/GenBank/DDBJ whole genome shotgun (WGS) entry which is preliminary data.</text>
</comment>
<protein>
    <submittedName>
        <fullName evidence="1">YjjG family noncanonical pyrimidine nucleotidase</fullName>
    </submittedName>
</protein>
<dbReference type="InterPro" id="IPR011951">
    <property type="entry name" value="HAD-SF_hydro_IA_YjjG/PynA"/>
</dbReference>
<dbReference type="InterPro" id="IPR052550">
    <property type="entry name" value="Pyrimidine_5'-ntase_YjjG"/>
</dbReference>
<dbReference type="InterPro" id="IPR006439">
    <property type="entry name" value="HAD-SF_hydro_IA"/>
</dbReference>